<name>A0ABV3P3I4_9ACTN</name>
<sequence length="121" mass="12568">MSAHATPPVQHEEQRAIAPIKWSKPNGGTVAALAIWVVGLVLSGVVPLLLLGSDPYEAAPGGRIAVGLTFTLVGALVMVFSAYLLYRKSGSIGAAILAFVPSFVMATLGILMTTMKVLYGT</sequence>
<organism evidence="2 3">
    <name type="scientific">Kineococcus endophyticus</name>
    <dbReference type="NCBI Taxonomy" id="1181883"/>
    <lineage>
        <taxon>Bacteria</taxon>
        <taxon>Bacillati</taxon>
        <taxon>Actinomycetota</taxon>
        <taxon>Actinomycetes</taxon>
        <taxon>Kineosporiales</taxon>
        <taxon>Kineosporiaceae</taxon>
        <taxon>Kineococcus</taxon>
    </lineage>
</organism>
<reference evidence="2 3" key="1">
    <citation type="submission" date="2024-07" db="EMBL/GenBank/DDBJ databases">
        <authorList>
            <person name="Thanompreechachai J."/>
            <person name="Duangmal K."/>
        </authorList>
    </citation>
    <scope>NUCLEOTIDE SEQUENCE [LARGE SCALE GENOMIC DNA]</scope>
    <source>
        <strain evidence="2 3">KCTC 19886</strain>
    </source>
</reference>
<feature type="transmembrane region" description="Helical" evidence="1">
    <location>
        <begin position="64"/>
        <end position="86"/>
    </location>
</feature>
<dbReference type="EMBL" id="JBFNQN010000003">
    <property type="protein sequence ID" value="MEW9264092.1"/>
    <property type="molecule type" value="Genomic_DNA"/>
</dbReference>
<protein>
    <submittedName>
        <fullName evidence="2">Uncharacterized protein</fullName>
    </submittedName>
</protein>
<evidence type="ECO:0000313" key="2">
    <source>
        <dbReference type="EMBL" id="MEW9264092.1"/>
    </source>
</evidence>
<feature type="transmembrane region" description="Helical" evidence="1">
    <location>
        <begin position="30"/>
        <end position="52"/>
    </location>
</feature>
<accession>A0ABV3P3I4</accession>
<gene>
    <name evidence="2" type="ORF">AB1207_04990</name>
</gene>
<keyword evidence="1" id="KW-1133">Transmembrane helix</keyword>
<keyword evidence="1" id="KW-0812">Transmembrane</keyword>
<evidence type="ECO:0000256" key="1">
    <source>
        <dbReference type="SAM" id="Phobius"/>
    </source>
</evidence>
<dbReference type="Proteomes" id="UP001555826">
    <property type="component" value="Unassembled WGS sequence"/>
</dbReference>
<evidence type="ECO:0000313" key="3">
    <source>
        <dbReference type="Proteomes" id="UP001555826"/>
    </source>
</evidence>
<dbReference type="RefSeq" id="WP_367636699.1">
    <property type="nucleotide sequence ID" value="NZ_JBFNQN010000003.1"/>
</dbReference>
<comment type="caution">
    <text evidence="2">The sequence shown here is derived from an EMBL/GenBank/DDBJ whole genome shotgun (WGS) entry which is preliminary data.</text>
</comment>
<keyword evidence="1" id="KW-0472">Membrane</keyword>
<proteinExistence type="predicted"/>
<keyword evidence="3" id="KW-1185">Reference proteome</keyword>
<feature type="transmembrane region" description="Helical" evidence="1">
    <location>
        <begin position="92"/>
        <end position="112"/>
    </location>
</feature>